<dbReference type="InterPro" id="IPR001565">
    <property type="entry name" value="Synaptotagmin"/>
</dbReference>
<feature type="compositionally biased region" description="Polar residues" evidence="3">
    <location>
        <begin position="457"/>
        <end position="466"/>
    </location>
</feature>
<feature type="domain" description="C2" evidence="4">
    <location>
        <begin position="778"/>
        <end position="933"/>
    </location>
</feature>
<feature type="region of interest" description="Disordered" evidence="3">
    <location>
        <begin position="577"/>
        <end position="621"/>
    </location>
</feature>
<dbReference type="GO" id="GO:0005544">
    <property type="term" value="F:calcium-dependent phospholipid binding"/>
    <property type="evidence" value="ECO:0007669"/>
    <property type="project" value="InterPro"/>
</dbReference>
<proteinExistence type="inferred from homology"/>
<dbReference type="GO" id="GO:0030424">
    <property type="term" value="C:axon"/>
    <property type="evidence" value="ECO:0007669"/>
    <property type="project" value="TreeGrafter"/>
</dbReference>
<comment type="similarity">
    <text evidence="1">Belongs to the synaptotagmin family.</text>
</comment>
<protein>
    <recommendedName>
        <fullName evidence="4">C2 domain-containing protein</fullName>
    </recommendedName>
</protein>
<dbReference type="InterPro" id="IPR035892">
    <property type="entry name" value="C2_domain_sf"/>
</dbReference>
<dbReference type="Proteomes" id="UP000327493">
    <property type="component" value="Chromosome 8"/>
</dbReference>
<dbReference type="GO" id="GO:0030276">
    <property type="term" value="F:clathrin binding"/>
    <property type="evidence" value="ECO:0007669"/>
    <property type="project" value="TreeGrafter"/>
</dbReference>
<dbReference type="Gene3D" id="2.60.40.150">
    <property type="entry name" value="C2 domain"/>
    <property type="match status" value="2"/>
</dbReference>
<dbReference type="PROSITE" id="PS50004">
    <property type="entry name" value="C2"/>
    <property type="match status" value="2"/>
</dbReference>
<feature type="compositionally biased region" description="Gly residues" evidence="3">
    <location>
        <begin position="473"/>
        <end position="503"/>
    </location>
</feature>
<feature type="compositionally biased region" description="Polar residues" evidence="3">
    <location>
        <begin position="577"/>
        <end position="587"/>
    </location>
</feature>
<keyword evidence="2" id="KW-0677">Repeat</keyword>
<dbReference type="PANTHER" id="PTHR10024:SF363">
    <property type="entry name" value="SYNAPTOTAGMIN-7"/>
    <property type="match status" value="1"/>
</dbReference>
<dbReference type="CDD" id="cd08386">
    <property type="entry name" value="C2A_Synaptotagmin-7"/>
    <property type="match status" value="1"/>
</dbReference>
<dbReference type="InterPro" id="IPR000008">
    <property type="entry name" value="C2_dom"/>
</dbReference>
<evidence type="ECO:0000256" key="1">
    <source>
        <dbReference type="ARBA" id="ARBA00006996"/>
    </source>
</evidence>
<evidence type="ECO:0000313" key="6">
    <source>
        <dbReference type="Proteomes" id="UP000327493"/>
    </source>
</evidence>
<dbReference type="AlphaFoldDB" id="A0A5J5DAJ0"/>
<comment type="caution">
    <text evidence="5">The sequence shown here is derived from an EMBL/GenBank/DDBJ whole genome shotgun (WGS) entry which is preliminary data.</text>
</comment>
<feature type="region of interest" description="Disordered" evidence="3">
    <location>
        <begin position="444"/>
        <end position="528"/>
    </location>
</feature>
<evidence type="ECO:0000256" key="3">
    <source>
        <dbReference type="SAM" id="MobiDB-lite"/>
    </source>
</evidence>
<keyword evidence="6" id="KW-1185">Reference proteome</keyword>
<dbReference type="GO" id="GO:0001786">
    <property type="term" value="F:phosphatidylserine binding"/>
    <property type="evidence" value="ECO:0007669"/>
    <property type="project" value="TreeGrafter"/>
</dbReference>
<gene>
    <name evidence="5" type="ORF">FQN60_014027</name>
</gene>
<dbReference type="SMART" id="SM00239">
    <property type="entry name" value="C2"/>
    <property type="match status" value="2"/>
</dbReference>
<dbReference type="GO" id="GO:0005886">
    <property type="term" value="C:plasma membrane"/>
    <property type="evidence" value="ECO:0007669"/>
    <property type="project" value="TreeGrafter"/>
</dbReference>
<dbReference type="EMBL" id="VOFY01000008">
    <property type="protein sequence ID" value="KAA8590093.1"/>
    <property type="molecule type" value="Genomic_DNA"/>
</dbReference>
<organism evidence="5 6">
    <name type="scientific">Etheostoma spectabile</name>
    <name type="common">orangethroat darter</name>
    <dbReference type="NCBI Taxonomy" id="54343"/>
    <lineage>
        <taxon>Eukaryota</taxon>
        <taxon>Metazoa</taxon>
        <taxon>Chordata</taxon>
        <taxon>Craniata</taxon>
        <taxon>Vertebrata</taxon>
        <taxon>Euteleostomi</taxon>
        <taxon>Actinopterygii</taxon>
        <taxon>Neopterygii</taxon>
        <taxon>Teleostei</taxon>
        <taxon>Neoteleostei</taxon>
        <taxon>Acanthomorphata</taxon>
        <taxon>Eupercaria</taxon>
        <taxon>Perciformes</taxon>
        <taxon>Percoidei</taxon>
        <taxon>Percidae</taxon>
        <taxon>Etheostomatinae</taxon>
        <taxon>Etheostoma</taxon>
    </lineage>
</organism>
<dbReference type="GO" id="GO:0048791">
    <property type="term" value="P:calcium ion-regulated exocytosis of neurotransmitter"/>
    <property type="evidence" value="ECO:0007669"/>
    <property type="project" value="TreeGrafter"/>
</dbReference>
<accession>A0A5J5DAJ0</accession>
<reference evidence="5 6" key="1">
    <citation type="submission" date="2019-08" db="EMBL/GenBank/DDBJ databases">
        <title>A chromosome-level genome assembly, high-density linkage maps, and genome scans reveal the genomic architecture of hybrid incompatibilities underlying speciation via character displacement in darters (Percidae: Etheostominae).</title>
        <authorList>
            <person name="Moran R.L."/>
            <person name="Catchen J.M."/>
            <person name="Fuller R.C."/>
        </authorList>
    </citation>
    <scope>NUCLEOTIDE SEQUENCE [LARGE SCALE GENOMIC DNA]</scope>
    <source>
        <strain evidence="5">EspeVRDwgs_2016</strain>
        <tissue evidence="5">Muscle</tissue>
    </source>
</reference>
<name>A0A5J5DAJ0_9PERO</name>
<dbReference type="PRINTS" id="PR00399">
    <property type="entry name" value="SYNAPTOTAGMN"/>
</dbReference>
<evidence type="ECO:0000313" key="5">
    <source>
        <dbReference type="EMBL" id="KAA8590093.1"/>
    </source>
</evidence>
<feature type="domain" description="C2" evidence="4">
    <location>
        <begin position="647"/>
        <end position="767"/>
    </location>
</feature>
<evidence type="ECO:0000256" key="2">
    <source>
        <dbReference type="ARBA" id="ARBA00022737"/>
    </source>
</evidence>
<feature type="compositionally biased region" description="Low complexity" evidence="3">
    <location>
        <begin position="504"/>
        <end position="516"/>
    </location>
</feature>
<dbReference type="SUPFAM" id="SSF49562">
    <property type="entry name" value="C2 domain (Calcium/lipid-binding domain, CaLB)"/>
    <property type="match status" value="2"/>
</dbReference>
<dbReference type="GO" id="GO:0005509">
    <property type="term" value="F:calcium ion binding"/>
    <property type="evidence" value="ECO:0007669"/>
    <property type="project" value="TreeGrafter"/>
</dbReference>
<dbReference type="GO" id="GO:0006906">
    <property type="term" value="P:vesicle fusion"/>
    <property type="evidence" value="ECO:0007669"/>
    <property type="project" value="TreeGrafter"/>
</dbReference>
<sequence length="933" mass="100999">MASKDKSKLTFCFFALCHVKGKRNKPGVETADTPDLARARGEKKAINDLDRDFWNNNDSSTVQQRWSSYPPKEFVLNISPYAPYGDPRLTLNGVIHAIVVIDDLSACTVSGAVSGGQKGAATGHGDDGGGPYRSDSVKSMVTEGVKAGRWQTVQGHMKSGGLRPSERPGICKSTTHAPRLSHVAQNRATLVRTVHIRPLPTRNKLSRKPHAQAAQTRKVHTHVTQTHRASSQSAHCCLTQPYEQYTAHSDHSGCTFYCYFCYCCYCCCLTLLSFSLLFLLSPPLNAPPSAFSTLSSYITLPHSSSSPSQSSTSCLDELSCVHPDVNLTSSAVSPYCPVPPCLISDDSFPLFYVSSPDLTPSDQLTSCCHGSSPKSTSSSYSMPSDSFLHPHHPILCRPWPSSRSLSSLLLCPPSFGDPVLSYASTLDHIPSRPRTLLRQQSLQQPLIHPPGPGLSHPPTTSQSLGQLHTAPGQPGGGGGAGKGEGGGSSGEGGGAGTRGGPRGARGSPSGSGASRNRGGGAAGCSRGNPGSWDFMMDQMRNRGLDAKSFLEGKLVVLALAIGVAEQDDFANIPDLQETAQAPPSSNQEPPPEKRYQIMGNKPANSPKGQPPDADGHSSVTDLANSLTGDMVMLSPGSEDDEGPVSEKLGRIQFSIGYSFQNTTLTVKLLRGQELPAKDFSGTSDPFVKIYLLPDKKHKLETKVKRKNLNPHWNETFLFEGFPYEKVRERTLYLQVLDYDRFSRNDPIGEVSIPLNKVELGQIKTFWKELKPCSDGSGRRGDLLLSLCYNPTANTITVNIIKARNLKAMDIGGTSGKSSSPCVQTFKQAEDGCRLALKPGCTVDSCCSKAIFILALMETAVLCIHIADPYVKVWLMHKDKRVEKKKTVTMKRCLNPIFNESFPFDVPAHVLRETTIIITVMDKDRLSRNDVIGK</sequence>
<dbReference type="GO" id="GO:0008021">
    <property type="term" value="C:synaptic vesicle"/>
    <property type="evidence" value="ECO:0007669"/>
    <property type="project" value="TreeGrafter"/>
</dbReference>
<dbReference type="FunFam" id="2.60.40.150:FF:000027">
    <property type="entry name" value="Synaptotagmin 7"/>
    <property type="match status" value="1"/>
</dbReference>
<dbReference type="PRINTS" id="PR00360">
    <property type="entry name" value="C2DOMAIN"/>
</dbReference>
<dbReference type="PANTHER" id="PTHR10024">
    <property type="entry name" value="SYNAPTOTAGMIN"/>
    <property type="match status" value="1"/>
</dbReference>
<evidence type="ECO:0000259" key="4">
    <source>
        <dbReference type="PROSITE" id="PS50004"/>
    </source>
</evidence>
<feature type="non-terminal residue" evidence="5">
    <location>
        <position position="933"/>
    </location>
</feature>
<dbReference type="GO" id="GO:0000149">
    <property type="term" value="F:SNARE binding"/>
    <property type="evidence" value="ECO:0007669"/>
    <property type="project" value="TreeGrafter"/>
</dbReference>
<dbReference type="Pfam" id="PF00168">
    <property type="entry name" value="C2"/>
    <property type="match status" value="3"/>
</dbReference>
<dbReference type="InterPro" id="IPR037732">
    <property type="entry name" value="C2A_Synaptotagmin-7"/>
</dbReference>